<evidence type="ECO:0000256" key="5">
    <source>
        <dbReference type="SAM" id="MobiDB-lite"/>
    </source>
</evidence>
<dbReference type="GO" id="GO:0032588">
    <property type="term" value="C:trans-Golgi network membrane"/>
    <property type="evidence" value="ECO:0007669"/>
    <property type="project" value="TreeGrafter"/>
</dbReference>
<evidence type="ECO:0008006" key="9">
    <source>
        <dbReference type="Google" id="ProtNLM"/>
    </source>
</evidence>
<evidence type="ECO:0000256" key="6">
    <source>
        <dbReference type="SAM" id="Phobius"/>
    </source>
</evidence>
<evidence type="ECO:0000313" key="7">
    <source>
        <dbReference type="EMBL" id="CAL1541126.1"/>
    </source>
</evidence>
<dbReference type="EMBL" id="CAXITT010000416">
    <property type="protein sequence ID" value="CAL1541126.1"/>
    <property type="molecule type" value="Genomic_DNA"/>
</dbReference>
<proteinExistence type="predicted"/>
<dbReference type="PANTHER" id="PTHR31004:SF1">
    <property type="entry name" value="TRANSMEMBRANE PROTEIN 79"/>
    <property type="match status" value="1"/>
</dbReference>
<keyword evidence="2 6" id="KW-0812">Transmembrane</keyword>
<feature type="transmembrane region" description="Helical" evidence="6">
    <location>
        <begin position="77"/>
        <end position="94"/>
    </location>
</feature>
<sequence length="202" mass="22204">MSTALRKNAVQRSSPSQHPRSSKSDTSQPGERKVIITNGILTAAGLALTFYVLYYITPIPVPPLPGLLDRLVFTLRLQSFSCLTLIGGIQYVALTRFSTTAIDPINGQGEHHVAVGVRYLTNTVEQLVVSSAGQLILTTYLEEGQMRVIPILVLFFVFGRLAFFFGYRASYLKRTAGFVATFAASVVVWVVVMFKVITSLLQ</sequence>
<keyword evidence="8" id="KW-1185">Reference proteome</keyword>
<feature type="transmembrane region" description="Helical" evidence="6">
    <location>
        <begin position="148"/>
        <end position="169"/>
    </location>
</feature>
<dbReference type="PANTHER" id="PTHR31004">
    <property type="entry name" value="TRANSMEMBRANE PROTEIN 79"/>
    <property type="match status" value="1"/>
</dbReference>
<dbReference type="GO" id="GO:0045055">
    <property type="term" value="P:regulated exocytosis"/>
    <property type="evidence" value="ECO:0007669"/>
    <property type="project" value="TreeGrafter"/>
</dbReference>
<evidence type="ECO:0000256" key="4">
    <source>
        <dbReference type="ARBA" id="ARBA00023136"/>
    </source>
</evidence>
<dbReference type="GO" id="GO:0005765">
    <property type="term" value="C:lysosomal membrane"/>
    <property type="evidence" value="ECO:0007669"/>
    <property type="project" value="TreeGrafter"/>
</dbReference>
<dbReference type="Gene3D" id="1.20.120.550">
    <property type="entry name" value="Membrane associated eicosanoid/glutathione metabolism-like domain"/>
    <property type="match status" value="1"/>
</dbReference>
<dbReference type="SUPFAM" id="SSF161084">
    <property type="entry name" value="MAPEG domain-like"/>
    <property type="match status" value="1"/>
</dbReference>
<dbReference type="Pfam" id="PF01124">
    <property type="entry name" value="MAPEG"/>
    <property type="match status" value="1"/>
</dbReference>
<keyword evidence="3 6" id="KW-1133">Transmembrane helix</keyword>
<dbReference type="InterPro" id="IPR001129">
    <property type="entry name" value="Membr-assoc_MAPEG"/>
</dbReference>
<accession>A0AAV2I4M0</accession>
<comment type="caution">
    <text evidence="7">The sequence shown here is derived from an EMBL/GenBank/DDBJ whole genome shotgun (WGS) entry which is preliminary data.</text>
</comment>
<name>A0AAV2I4M0_LYMST</name>
<dbReference type="InterPro" id="IPR023352">
    <property type="entry name" value="MAPEG-like_dom_sf"/>
</dbReference>
<dbReference type="AlphaFoldDB" id="A0AAV2I4M0"/>
<feature type="transmembrane region" description="Helical" evidence="6">
    <location>
        <begin position="34"/>
        <end position="57"/>
    </location>
</feature>
<dbReference type="Proteomes" id="UP001497497">
    <property type="component" value="Unassembled WGS sequence"/>
</dbReference>
<evidence type="ECO:0000256" key="3">
    <source>
        <dbReference type="ARBA" id="ARBA00022989"/>
    </source>
</evidence>
<feature type="region of interest" description="Disordered" evidence="5">
    <location>
        <begin position="1"/>
        <end position="30"/>
    </location>
</feature>
<evidence type="ECO:0000256" key="1">
    <source>
        <dbReference type="ARBA" id="ARBA00004370"/>
    </source>
</evidence>
<gene>
    <name evidence="7" type="ORF">GSLYS_00014768001</name>
</gene>
<keyword evidence="4 6" id="KW-0472">Membrane</keyword>
<evidence type="ECO:0000256" key="2">
    <source>
        <dbReference type="ARBA" id="ARBA00022692"/>
    </source>
</evidence>
<feature type="transmembrane region" description="Helical" evidence="6">
    <location>
        <begin position="175"/>
        <end position="197"/>
    </location>
</feature>
<organism evidence="7 8">
    <name type="scientific">Lymnaea stagnalis</name>
    <name type="common">Great pond snail</name>
    <name type="synonym">Helix stagnalis</name>
    <dbReference type="NCBI Taxonomy" id="6523"/>
    <lineage>
        <taxon>Eukaryota</taxon>
        <taxon>Metazoa</taxon>
        <taxon>Spiralia</taxon>
        <taxon>Lophotrochozoa</taxon>
        <taxon>Mollusca</taxon>
        <taxon>Gastropoda</taxon>
        <taxon>Heterobranchia</taxon>
        <taxon>Euthyneura</taxon>
        <taxon>Panpulmonata</taxon>
        <taxon>Hygrophila</taxon>
        <taxon>Lymnaeoidea</taxon>
        <taxon>Lymnaeidae</taxon>
        <taxon>Lymnaea</taxon>
    </lineage>
</organism>
<protein>
    <recommendedName>
        <fullName evidence="9">MAPEG family protein</fullName>
    </recommendedName>
</protein>
<evidence type="ECO:0000313" key="8">
    <source>
        <dbReference type="Proteomes" id="UP001497497"/>
    </source>
</evidence>
<comment type="subcellular location">
    <subcellularLocation>
        <location evidence="1">Membrane</location>
    </subcellularLocation>
</comment>
<reference evidence="7 8" key="1">
    <citation type="submission" date="2024-04" db="EMBL/GenBank/DDBJ databases">
        <authorList>
            <consortium name="Genoscope - CEA"/>
            <person name="William W."/>
        </authorList>
    </citation>
    <scope>NUCLEOTIDE SEQUENCE [LARGE SCALE GENOMIC DNA]</scope>
</reference>